<organism evidence="2 3">
    <name type="scientific">Cladophialophora psammophila CBS 110553</name>
    <dbReference type="NCBI Taxonomy" id="1182543"/>
    <lineage>
        <taxon>Eukaryota</taxon>
        <taxon>Fungi</taxon>
        <taxon>Dikarya</taxon>
        <taxon>Ascomycota</taxon>
        <taxon>Pezizomycotina</taxon>
        <taxon>Eurotiomycetes</taxon>
        <taxon>Chaetothyriomycetidae</taxon>
        <taxon>Chaetothyriales</taxon>
        <taxon>Herpotrichiellaceae</taxon>
        <taxon>Cladophialophora</taxon>
    </lineage>
</organism>
<comment type="caution">
    <text evidence="2">The sequence shown here is derived from an EMBL/GenBank/DDBJ whole genome shotgun (WGS) entry which is preliminary data.</text>
</comment>
<dbReference type="STRING" id="1182543.W9WYQ1"/>
<dbReference type="Proteomes" id="UP000019471">
    <property type="component" value="Unassembled WGS sequence"/>
</dbReference>
<proteinExistence type="predicted"/>
<dbReference type="AlphaFoldDB" id="W9WYQ1"/>
<dbReference type="EMBL" id="AMGX01000005">
    <property type="protein sequence ID" value="EXJ73088.1"/>
    <property type="molecule type" value="Genomic_DNA"/>
</dbReference>
<gene>
    <name evidence="2" type="ORF">A1O5_04237</name>
</gene>
<dbReference type="HOGENOM" id="CLU_2291403_0_0_1"/>
<dbReference type="OrthoDB" id="539213at2759"/>
<dbReference type="InterPro" id="IPR025676">
    <property type="entry name" value="Clr5_dom"/>
</dbReference>
<feature type="domain" description="Clr5" evidence="1">
    <location>
        <begin position="15"/>
        <end position="63"/>
    </location>
</feature>
<reference evidence="2 3" key="1">
    <citation type="submission" date="2013-03" db="EMBL/GenBank/DDBJ databases">
        <title>The Genome Sequence of Cladophialophora psammophila CBS 110553.</title>
        <authorList>
            <consortium name="The Broad Institute Genomics Platform"/>
            <person name="Cuomo C."/>
            <person name="de Hoog S."/>
            <person name="Gorbushina A."/>
            <person name="Walker B."/>
            <person name="Young S.K."/>
            <person name="Zeng Q."/>
            <person name="Gargeya S."/>
            <person name="Fitzgerald M."/>
            <person name="Haas B."/>
            <person name="Abouelleil A."/>
            <person name="Allen A.W."/>
            <person name="Alvarado L."/>
            <person name="Arachchi H.M."/>
            <person name="Berlin A.M."/>
            <person name="Chapman S.B."/>
            <person name="Gainer-Dewar J."/>
            <person name="Goldberg J."/>
            <person name="Griggs A."/>
            <person name="Gujja S."/>
            <person name="Hansen M."/>
            <person name="Howarth C."/>
            <person name="Imamovic A."/>
            <person name="Ireland A."/>
            <person name="Larimer J."/>
            <person name="McCowan C."/>
            <person name="Murphy C."/>
            <person name="Pearson M."/>
            <person name="Poon T.W."/>
            <person name="Priest M."/>
            <person name="Roberts A."/>
            <person name="Saif S."/>
            <person name="Shea T."/>
            <person name="Sisk P."/>
            <person name="Sykes S."/>
            <person name="Wortman J."/>
            <person name="Nusbaum C."/>
            <person name="Birren B."/>
        </authorList>
    </citation>
    <scope>NUCLEOTIDE SEQUENCE [LARGE SCALE GENOMIC DNA]</scope>
    <source>
        <strain evidence="2 3">CBS 110553</strain>
    </source>
</reference>
<evidence type="ECO:0000259" key="1">
    <source>
        <dbReference type="Pfam" id="PF14420"/>
    </source>
</evidence>
<protein>
    <recommendedName>
        <fullName evidence="1">Clr5 domain-containing protein</fullName>
    </recommendedName>
</protein>
<dbReference type="PANTHER" id="PTHR38788">
    <property type="entry name" value="CLR5 DOMAIN-CONTAINING PROTEIN"/>
    <property type="match status" value="1"/>
</dbReference>
<accession>W9WYQ1</accession>
<keyword evidence="3" id="KW-1185">Reference proteome</keyword>
<name>W9WYQ1_9EURO</name>
<dbReference type="PANTHER" id="PTHR38788:SF3">
    <property type="entry name" value="CLR5 DOMAIN-CONTAINING PROTEIN"/>
    <property type="match status" value="1"/>
</dbReference>
<dbReference type="RefSeq" id="XP_007743035.1">
    <property type="nucleotide sequence ID" value="XM_007744845.1"/>
</dbReference>
<sequence>MSTTASISRAPRIPEDEWDEHRSAIEGLYQDLELQDVILLMESDYGFHATDKQYKRQLAKRGIWKNFTSKEPNAVTNGPSGNAIVRGVQVPKGRIERYARR</sequence>
<dbReference type="GeneID" id="19188962"/>
<evidence type="ECO:0000313" key="2">
    <source>
        <dbReference type="EMBL" id="EXJ73088.1"/>
    </source>
</evidence>
<evidence type="ECO:0000313" key="3">
    <source>
        <dbReference type="Proteomes" id="UP000019471"/>
    </source>
</evidence>
<dbReference type="Pfam" id="PF14420">
    <property type="entry name" value="Clr5"/>
    <property type="match status" value="1"/>
</dbReference>